<dbReference type="GO" id="GO:0009247">
    <property type="term" value="P:glycolipid biosynthetic process"/>
    <property type="evidence" value="ECO:0007669"/>
    <property type="project" value="UniProtKB-ARBA"/>
</dbReference>
<evidence type="ECO:0000256" key="7">
    <source>
        <dbReference type="SAM" id="Phobius"/>
    </source>
</evidence>
<keyword evidence="7" id="KW-1133">Transmembrane helix</keyword>
<keyword evidence="4 8" id="KW-0808">Transferase</keyword>
<dbReference type="PIRSF" id="PIRSF026649">
    <property type="entry name" value="MsbB"/>
    <property type="match status" value="1"/>
</dbReference>
<evidence type="ECO:0000256" key="3">
    <source>
        <dbReference type="ARBA" id="ARBA00022519"/>
    </source>
</evidence>
<dbReference type="OrthoDB" id="9801955at2"/>
<evidence type="ECO:0000256" key="6">
    <source>
        <dbReference type="ARBA" id="ARBA00023315"/>
    </source>
</evidence>
<dbReference type="Pfam" id="PF03279">
    <property type="entry name" value="Lip_A_acyltrans"/>
    <property type="match status" value="1"/>
</dbReference>
<dbReference type="GO" id="GO:0016746">
    <property type="term" value="F:acyltransferase activity"/>
    <property type="evidence" value="ECO:0007669"/>
    <property type="project" value="UniProtKB-KW"/>
</dbReference>
<name>A0A5S5DLX4_9FLAO</name>
<dbReference type="RefSeq" id="WP_148871030.1">
    <property type="nucleotide sequence ID" value="NZ_VNIA01000006.1"/>
</dbReference>
<keyword evidence="7" id="KW-0812">Transmembrane</keyword>
<keyword evidence="2" id="KW-1003">Cell membrane</keyword>
<dbReference type="AlphaFoldDB" id="A0A5S5DLX4"/>
<comment type="subcellular location">
    <subcellularLocation>
        <location evidence="1">Cell inner membrane</location>
    </subcellularLocation>
</comment>
<evidence type="ECO:0000313" key="9">
    <source>
        <dbReference type="Proteomes" id="UP000323136"/>
    </source>
</evidence>
<keyword evidence="3" id="KW-0997">Cell inner membrane</keyword>
<dbReference type="PANTHER" id="PTHR30606">
    <property type="entry name" value="LIPID A BIOSYNTHESIS LAUROYL ACYLTRANSFERASE"/>
    <property type="match status" value="1"/>
</dbReference>
<evidence type="ECO:0000256" key="5">
    <source>
        <dbReference type="ARBA" id="ARBA00023136"/>
    </source>
</evidence>
<evidence type="ECO:0000256" key="2">
    <source>
        <dbReference type="ARBA" id="ARBA00022475"/>
    </source>
</evidence>
<keyword evidence="5 7" id="KW-0472">Membrane</keyword>
<dbReference type="InterPro" id="IPR004960">
    <property type="entry name" value="LipA_acyltrans"/>
</dbReference>
<evidence type="ECO:0000313" key="8">
    <source>
        <dbReference type="EMBL" id="TYP96725.1"/>
    </source>
</evidence>
<sequence>MPFLVFALTYPFIWLISRLPIRILYVISDFFFFLIYYVFGYRKKIVVDNLKMAFPEKSEKEIRNISKKFFKHFTDLIFESIKSFSISEKEIKKRYVYKNIDVINDLNKKGRSIALLGSHHNNWELSFGLPLSTDIPCYGAYTKIQNPYFEKVIKSSRMKFGYDGVYTSIFTKSIEKRVKEKIQSLYILLSDQSPQLYKTKHWATFLNNFVPVHTGAEILAKKHNFAVVNMSVTKLKRGYYQAEFELITEDAPSFKNYDLTELYLKITEKHILKQPEFYLWSHKRFKHKNKYQQWLDKKAKAK</sequence>
<dbReference type="PANTHER" id="PTHR30606:SF10">
    <property type="entry name" value="PHOSPHATIDYLINOSITOL MANNOSIDE ACYLTRANSFERASE"/>
    <property type="match status" value="1"/>
</dbReference>
<dbReference type="CDD" id="cd07984">
    <property type="entry name" value="LPLAT_LABLAT-like"/>
    <property type="match status" value="1"/>
</dbReference>
<keyword evidence="9" id="KW-1185">Reference proteome</keyword>
<feature type="transmembrane region" description="Helical" evidence="7">
    <location>
        <begin position="20"/>
        <end position="39"/>
    </location>
</feature>
<dbReference type="EMBL" id="VNIA01000006">
    <property type="protein sequence ID" value="TYP96725.1"/>
    <property type="molecule type" value="Genomic_DNA"/>
</dbReference>
<gene>
    <name evidence="8" type="ORF">C7447_10622</name>
</gene>
<dbReference type="GO" id="GO:0005886">
    <property type="term" value="C:plasma membrane"/>
    <property type="evidence" value="ECO:0007669"/>
    <property type="project" value="UniProtKB-SubCell"/>
</dbReference>
<keyword evidence="6" id="KW-0012">Acyltransferase</keyword>
<evidence type="ECO:0000256" key="1">
    <source>
        <dbReference type="ARBA" id="ARBA00004533"/>
    </source>
</evidence>
<dbReference type="Proteomes" id="UP000323136">
    <property type="component" value="Unassembled WGS sequence"/>
</dbReference>
<comment type="caution">
    <text evidence="8">The sequence shown here is derived from an EMBL/GenBank/DDBJ whole genome shotgun (WGS) entry which is preliminary data.</text>
</comment>
<evidence type="ECO:0000256" key="4">
    <source>
        <dbReference type="ARBA" id="ARBA00022679"/>
    </source>
</evidence>
<reference evidence="8 9" key="1">
    <citation type="submission" date="2019-07" db="EMBL/GenBank/DDBJ databases">
        <title>Genomic Encyclopedia of Type Strains, Phase IV (KMG-IV): sequencing the most valuable type-strain genomes for metagenomic binning, comparative biology and taxonomic classification.</title>
        <authorList>
            <person name="Goeker M."/>
        </authorList>
    </citation>
    <scope>NUCLEOTIDE SEQUENCE [LARGE SCALE GENOMIC DNA]</scope>
    <source>
        <strain evidence="8 9">DSM 18961</strain>
    </source>
</reference>
<protein>
    <submittedName>
        <fullName evidence="8">KDO2-lipid IV(A) lauroyltransferase</fullName>
    </submittedName>
</protein>
<proteinExistence type="predicted"/>
<organism evidence="8 9">
    <name type="scientific">Tenacibaculum adriaticum</name>
    <dbReference type="NCBI Taxonomy" id="413713"/>
    <lineage>
        <taxon>Bacteria</taxon>
        <taxon>Pseudomonadati</taxon>
        <taxon>Bacteroidota</taxon>
        <taxon>Flavobacteriia</taxon>
        <taxon>Flavobacteriales</taxon>
        <taxon>Flavobacteriaceae</taxon>
        <taxon>Tenacibaculum</taxon>
    </lineage>
</organism>
<accession>A0A5S5DLX4</accession>